<reference evidence="3" key="1">
    <citation type="journal article" date="2023" name="Mol. Phylogenet. Evol.">
        <title>Genome-scale phylogeny and comparative genomics of the fungal order Sordariales.</title>
        <authorList>
            <person name="Hensen N."/>
            <person name="Bonometti L."/>
            <person name="Westerberg I."/>
            <person name="Brannstrom I.O."/>
            <person name="Guillou S."/>
            <person name="Cros-Aarteil S."/>
            <person name="Calhoun S."/>
            <person name="Haridas S."/>
            <person name="Kuo A."/>
            <person name="Mondo S."/>
            <person name="Pangilinan J."/>
            <person name="Riley R."/>
            <person name="LaButti K."/>
            <person name="Andreopoulos B."/>
            <person name="Lipzen A."/>
            <person name="Chen C."/>
            <person name="Yan M."/>
            <person name="Daum C."/>
            <person name="Ng V."/>
            <person name="Clum A."/>
            <person name="Steindorff A."/>
            <person name="Ohm R.A."/>
            <person name="Martin F."/>
            <person name="Silar P."/>
            <person name="Natvig D.O."/>
            <person name="Lalanne C."/>
            <person name="Gautier V."/>
            <person name="Ament-Velasquez S.L."/>
            <person name="Kruys A."/>
            <person name="Hutchinson M.I."/>
            <person name="Powell A.J."/>
            <person name="Barry K."/>
            <person name="Miller A.N."/>
            <person name="Grigoriev I.V."/>
            <person name="Debuchy R."/>
            <person name="Gladieux P."/>
            <person name="Hiltunen Thoren M."/>
            <person name="Johannesson H."/>
        </authorList>
    </citation>
    <scope>NUCLEOTIDE SEQUENCE</scope>
    <source>
        <strain evidence="3">CBS 103.79</strain>
    </source>
</reference>
<organism evidence="3 4">
    <name type="scientific">Staphylotrichum tortipilum</name>
    <dbReference type="NCBI Taxonomy" id="2831512"/>
    <lineage>
        <taxon>Eukaryota</taxon>
        <taxon>Fungi</taxon>
        <taxon>Dikarya</taxon>
        <taxon>Ascomycota</taxon>
        <taxon>Pezizomycotina</taxon>
        <taxon>Sordariomycetes</taxon>
        <taxon>Sordariomycetidae</taxon>
        <taxon>Sordariales</taxon>
        <taxon>Chaetomiaceae</taxon>
        <taxon>Staphylotrichum</taxon>
    </lineage>
</organism>
<dbReference type="AlphaFoldDB" id="A0AAN6RXD7"/>
<feature type="region of interest" description="Disordered" evidence="1">
    <location>
        <begin position="1"/>
        <end position="23"/>
    </location>
</feature>
<name>A0AAN6RXD7_9PEZI</name>
<dbReference type="Proteomes" id="UP001303889">
    <property type="component" value="Unassembled WGS sequence"/>
</dbReference>
<keyword evidence="2" id="KW-0472">Membrane</keyword>
<keyword evidence="4" id="KW-1185">Reference proteome</keyword>
<protein>
    <submittedName>
        <fullName evidence="3">Uncharacterized protein</fullName>
    </submittedName>
</protein>
<proteinExistence type="predicted"/>
<evidence type="ECO:0000256" key="2">
    <source>
        <dbReference type="SAM" id="Phobius"/>
    </source>
</evidence>
<keyword evidence="2" id="KW-1133">Transmembrane helix</keyword>
<gene>
    <name evidence="3" type="ORF">C8A05DRAFT_12268</name>
</gene>
<evidence type="ECO:0000313" key="4">
    <source>
        <dbReference type="Proteomes" id="UP001303889"/>
    </source>
</evidence>
<evidence type="ECO:0000256" key="1">
    <source>
        <dbReference type="SAM" id="MobiDB-lite"/>
    </source>
</evidence>
<keyword evidence="2" id="KW-0812">Transmembrane</keyword>
<feature type="transmembrane region" description="Helical" evidence="2">
    <location>
        <begin position="39"/>
        <end position="62"/>
    </location>
</feature>
<dbReference type="EMBL" id="MU855340">
    <property type="protein sequence ID" value="KAK3905973.1"/>
    <property type="molecule type" value="Genomic_DNA"/>
</dbReference>
<feature type="compositionally biased region" description="Basic and acidic residues" evidence="1">
    <location>
        <begin position="1"/>
        <end position="11"/>
    </location>
</feature>
<reference evidence="3" key="2">
    <citation type="submission" date="2023-05" db="EMBL/GenBank/DDBJ databases">
        <authorList>
            <consortium name="Lawrence Berkeley National Laboratory"/>
            <person name="Steindorff A."/>
            <person name="Hensen N."/>
            <person name="Bonometti L."/>
            <person name="Westerberg I."/>
            <person name="Brannstrom I.O."/>
            <person name="Guillou S."/>
            <person name="Cros-Aarteil S."/>
            <person name="Calhoun S."/>
            <person name="Haridas S."/>
            <person name="Kuo A."/>
            <person name="Mondo S."/>
            <person name="Pangilinan J."/>
            <person name="Riley R."/>
            <person name="Labutti K."/>
            <person name="Andreopoulos B."/>
            <person name="Lipzen A."/>
            <person name="Chen C."/>
            <person name="Yanf M."/>
            <person name="Daum C."/>
            <person name="Ng V."/>
            <person name="Clum A."/>
            <person name="Ohm R."/>
            <person name="Martin F."/>
            <person name="Silar P."/>
            <person name="Natvig D."/>
            <person name="Lalanne C."/>
            <person name="Gautier V."/>
            <person name="Ament-Velasquez S.L."/>
            <person name="Kruys A."/>
            <person name="Hutchinson M.I."/>
            <person name="Powell A.J."/>
            <person name="Barry K."/>
            <person name="Miller A.N."/>
            <person name="Grigoriev I.V."/>
            <person name="Debuchy R."/>
            <person name="Gladieux P."/>
            <person name="Thoren M.H."/>
            <person name="Johannesson H."/>
        </authorList>
    </citation>
    <scope>NUCLEOTIDE SEQUENCE</scope>
    <source>
        <strain evidence="3">CBS 103.79</strain>
    </source>
</reference>
<sequence>MDELRHHEGITPREYWTQPEQRTQHAEPQGFWGKLRAPWILLCVIALLVASLIGFPVAVALLTRRLNAANCCATTSTTPTATATFDDACSTNGSETTYTIPYGNRDTFVLFCNKDLGPSDIYAVTTPTFKTCMDACSNYRGSYATGNLTCDGVSFVPAWVNRTKAAETGSIGSCFLKHGPFSEANLTKPRDGLGPMHSALFTA</sequence>
<comment type="caution">
    <text evidence="3">The sequence shown here is derived from an EMBL/GenBank/DDBJ whole genome shotgun (WGS) entry which is preliminary data.</text>
</comment>
<accession>A0AAN6RXD7</accession>
<evidence type="ECO:0000313" key="3">
    <source>
        <dbReference type="EMBL" id="KAK3905973.1"/>
    </source>
</evidence>